<keyword evidence="10" id="KW-1185">Reference proteome</keyword>
<dbReference type="Pfam" id="PF20473">
    <property type="entry name" value="MmeI_Mtase"/>
    <property type="match status" value="1"/>
</dbReference>
<gene>
    <name evidence="9" type="ORF">D0Q02_04645</name>
</gene>
<evidence type="ECO:0000313" key="9">
    <source>
        <dbReference type="EMBL" id="RFS47825.1"/>
    </source>
</evidence>
<dbReference type="Pfam" id="PF20466">
    <property type="entry name" value="MmeI_TRD"/>
    <property type="match status" value="1"/>
</dbReference>
<dbReference type="InterPro" id="IPR029063">
    <property type="entry name" value="SAM-dependent_MTases_sf"/>
</dbReference>
<evidence type="ECO:0000256" key="1">
    <source>
        <dbReference type="ARBA" id="ARBA00011900"/>
    </source>
</evidence>
<dbReference type="PANTHER" id="PTHR33841:SF1">
    <property type="entry name" value="DNA METHYLTRANSFERASE A"/>
    <property type="match status" value="1"/>
</dbReference>
<feature type="domain" description="MmeI-like target recognition" evidence="7">
    <location>
        <begin position="622"/>
        <end position="802"/>
    </location>
</feature>
<dbReference type="Proteomes" id="UP000262621">
    <property type="component" value="Unassembled WGS sequence"/>
</dbReference>
<keyword evidence="3 9" id="KW-0808">Transferase</keyword>
<dbReference type="GO" id="GO:0032259">
    <property type="term" value="P:methylation"/>
    <property type="evidence" value="ECO:0007669"/>
    <property type="project" value="UniProtKB-KW"/>
</dbReference>
<dbReference type="GO" id="GO:0009007">
    <property type="term" value="F:site-specific DNA-methyltransferase (adenine-specific) activity"/>
    <property type="evidence" value="ECO:0007669"/>
    <property type="project" value="UniProtKB-EC"/>
</dbReference>
<feature type="domain" description="MmeI-like helicase spacer" evidence="6">
    <location>
        <begin position="187"/>
        <end position="262"/>
    </location>
</feature>
<dbReference type="OrthoDB" id="4280289at2"/>
<dbReference type="PRINTS" id="PR00507">
    <property type="entry name" value="N12N6MTFRASE"/>
</dbReference>
<evidence type="ECO:0000259" key="7">
    <source>
        <dbReference type="Pfam" id="PF20466"/>
    </source>
</evidence>
<comment type="caution">
    <text evidence="9">The sequence shown here is derived from an EMBL/GenBank/DDBJ whole genome shotgun (WGS) entry which is preliminary data.</text>
</comment>
<proteinExistence type="predicted"/>
<accession>A0A372G479</accession>
<sequence length="916" mass="103595">MRSGEQIRTALVTFVGRWQTYAGTERSEAQTFLNELFECYGRNRKDAGAVFEDAHASTGIMDLHLPGLLIVEMKAPKETTRLAQHRTQALDYWHNSADVATERPAPQFVVLCSFQRFEIWEPGRYPNAPLLEFDLGELPDRYESLMVLAGDEPLFHRSNRELTKAAAIAVANVYRGMLTRQAAPPESIQRFILQMVWLFFAEDYDMIEGRPTERTLRFLTDAGDYWSSYLMLGGLFTSLNDPDDHGRHGVLKGTQYVNGDLFEQPARVHLTKDEATALLRIAEYNWRQVDPTIFGSLIEGFLGTDQSALGAHYTHEIDILKIVRPTIVKPWRARIDAVRTPDEGVALLEELCRFRVLDPACGCGNFLYVAYRELRHLEHTLKERIRELARSSGLPVPTGLPYFPLRNMQGIDVVPMATAVARVTLWMGHRQMIEQYGAAEPPLPLVSLGSIQTADALRVPWPETDCIVGNPPFLGSQYMREAHGDDYLRWLSTTFQVGIKDFCVYWFRRAHQHLRPGQRAGLVGTNSIAQNRARSASLEYVTGNGGVITDAVSSQVWPGEARVHVSLANWIKSPSEPPTEFVLDNEPVTGITAELKAPESSTWEAVPLTPNRGRCFQGPIPVGDFILRDGEERALLRRKEAEYREVVRPYIVSEDIADDPAQRPRRWVIDFAQRPLEAAMKYPAALDLVRERVKSVRETNSRKTRREKWWLFGEVAVGMRAALTDLSRYIAAGRVGKRLLLAWCEPWTCPSDLVYVFAFDDDYSMGVLSSFTHSTFARSQSSTLEDRLRYTPTSAFLPFPWPCPVTGEQRERVAEASRRVITRRQEICAAEEFGLTRLYNLVDEGAYTEVKTLHRELDEAVAACYGWPASIAQDRDEITRRLLTLNAEIAAGRLPYDPFAERDGRAVAQQLGLPVA</sequence>
<comment type="catalytic activity">
    <reaction evidence="4">
        <text>a 2'-deoxyadenosine in DNA + S-adenosyl-L-methionine = an N(6)-methyl-2'-deoxyadenosine in DNA + S-adenosyl-L-homocysteine + H(+)</text>
        <dbReference type="Rhea" id="RHEA:15197"/>
        <dbReference type="Rhea" id="RHEA-COMP:12418"/>
        <dbReference type="Rhea" id="RHEA-COMP:12419"/>
        <dbReference type="ChEBI" id="CHEBI:15378"/>
        <dbReference type="ChEBI" id="CHEBI:57856"/>
        <dbReference type="ChEBI" id="CHEBI:59789"/>
        <dbReference type="ChEBI" id="CHEBI:90615"/>
        <dbReference type="ChEBI" id="CHEBI:90616"/>
        <dbReference type="EC" id="2.1.1.72"/>
    </reaction>
</comment>
<evidence type="ECO:0000256" key="3">
    <source>
        <dbReference type="ARBA" id="ARBA00022679"/>
    </source>
</evidence>
<reference evidence="9 10" key="1">
    <citation type="submission" date="2018-08" db="EMBL/GenBank/DDBJ databases">
        <title>Verrucosispora craniellae sp. nov., isolated from a marine sponge in the South China Sea.</title>
        <authorList>
            <person name="Li L."/>
            <person name="Lin H.W."/>
        </authorList>
    </citation>
    <scope>NUCLEOTIDE SEQUENCE [LARGE SCALE GENOMIC DNA]</scope>
    <source>
        <strain evidence="9 10">LHW63014</strain>
    </source>
</reference>
<organism evidence="9 10">
    <name type="scientific">Micromonospora craniellae</name>
    <dbReference type="NCBI Taxonomy" id="2294034"/>
    <lineage>
        <taxon>Bacteria</taxon>
        <taxon>Bacillati</taxon>
        <taxon>Actinomycetota</taxon>
        <taxon>Actinomycetes</taxon>
        <taxon>Micromonosporales</taxon>
        <taxon>Micromonosporaceae</taxon>
        <taxon>Micromonospora</taxon>
    </lineage>
</organism>
<dbReference type="Gene3D" id="3.40.50.150">
    <property type="entry name" value="Vaccinia Virus protein VP39"/>
    <property type="match status" value="1"/>
</dbReference>
<dbReference type="InterPro" id="IPR046816">
    <property type="entry name" value="MmeI_Mtase"/>
</dbReference>
<dbReference type="EMBL" id="QVFU01000002">
    <property type="protein sequence ID" value="RFS47825.1"/>
    <property type="molecule type" value="Genomic_DNA"/>
</dbReference>
<dbReference type="InterPro" id="IPR046820">
    <property type="entry name" value="MmeI_TRD"/>
</dbReference>
<dbReference type="GO" id="GO:0003676">
    <property type="term" value="F:nucleic acid binding"/>
    <property type="evidence" value="ECO:0007669"/>
    <property type="project" value="InterPro"/>
</dbReference>
<dbReference type="EC" id="2.1.1.72" evidence="1"/>
<evidence type="ECO:0000259" key="5">
    <source>
        <dbReference type="Pfam" id="PF20464"/>
    </source>
</evidence>
<dbReference type="InterPro" id="IPR046819">
    <property type="entry name" value="MmeI_hel"/>
</dbReference>
<dbReference type="Pfam" id="PF20465">
    <property type="entry name" value="MmeI_hel"/>
    <property type="match status" value="1"/>
</dbReference>
<dbReference type="RefSeq" id="WP_117226697.1">
    <property type="nucleotide sequence ID" value="NZ_CP061725.1"/>
</dbReference>
<dbReference type="AlphaFoldDB" id="A0A372G479"/>
<evidence type="ECO:0000256" key="4">
    <source>
        <dbReference type="ARBA" id="ARBA00047942"/>
    </source>
</evidence>
<feature type="domain" description="MmeI-like DNA-methyltransferase" evidence="8">
    <location>
        <begin position="346"/>
        <end position="563"/>
    </location>
</feature>
<dbReference type="InterPro" id="IPR050953">
    <property type="entry name" value="N4_N6_ade-DNA_methylase"/>
</dbReference>
<dbReference type="PROSITE" id="PS00092">
    <property type="entry name" value="N6_MTASE"/>
    <property type="match status" value="1"/>
</dbReference>
<dbReference type="InterPro" id="IPR046817">
    <property type="entry name" value="MmeI_N"/>
</dbReference>
<evidence type="ECO:0000259" key="6">
    <source>
        <dbReference type="Pfam" id="PF20465"/>
    </source>
</evidence>
<dbReference type="Pfam" id="PF20464">
    <property type="entry name" value="MmeI_N"/>
    <property type="match status" value="1"/>
</dbReference>
<name>A0A372G479_9ACTN</name>
<dbReference type="PANTHER" id="PTHR33841">
    <property type="entry name" value="DNA METHYLTRANSFERASE YEEA-RELATED"/>
    <property type="match status" value="1"/>
</dbReference>
<dbReference type="InterPro" id="IPR002052">
    <property type="entry name" value="DNA_methylase_N6_adenine_CS"/>
</dbReference>
<protein>
    <recommendedName>
        <fullName evidence="1">site-specific DNA-methyltransferase (adenine-specific)</fullName>
        <ecNumber evidence="1">2.1.1.72</ecNumber>
    </recommendedName>
</protein>
<dbReference type="SUPFAM" id="SSF53335">
    <property type="entry name" value="S-adenosyl-L-methionine-dependent methyltransferases"/>
    <property type="match status" value="1"/>
</dbReference>
<evidence type="ECO:0000256" key="2">
    <source>
        <dbReference type="ARBA" id="ARBA00022603"/>
    </source>
</evidence>
<keyword evidence="2 9" id="KW-0489">Methyltransferase</keyword>
<evidence type="ECO:0000313" key="10">
    <source>
        <dbReference type="Proteomes" id="UP000262621"/>
    </source>
</evidence>
<evidence type="ECO:0000259" key="8">
    <source>
        <dbReference type="Pfam" id="PF20473"/>
    </source>
</evidence>
<feature type="domain" description="MmeI-like N-terminal" evidence="5">
    <location>
        <begin position="13"/>
        <end position="178"/>
    </location>
</feature>